<dbReference type="InterPro" id="IPR043964">
    <property type="entry name" value="P-loop_TraG"/>
</dbReference>
<reference evidence="2 3" key="1">
    <citation type="journal article" date="2019" name="Nat. Med.">
        <title>A library of human gut bacterial isolates paired with longitudinal multiomics data enables mechanistic microbiome research.</title>
        <authorList>
            <person name="Poyet M."/>
            <person name="Groussin M."/>
            <person name="Gibbons S.M."/>
            <person name="Avila-Pacheco J."/>
            <person name="Jiang X."/>
            <person name="Kearney S.M."/>
            <person name="Perrotta A.R."/>
            <person name="Berdy B."/>
            <person name="Zhao S."/>
            <person name="Lieberman T.D."/>
            <person name="Swanson P.K."/>
            <person name="Smith M."/>
            <person name="Roesemann S."/>
            <person name="Alexander J.E."/>
            <person name="Rich S.A."/>
            <person name="Livny J."/>
            <person name="Vlamakis H."/>
            <person name="Clish C."/>
            <person name="Bullock K."/>
            <person name="Deik A."/>
            <person name="Scott J."/>
            <person name="Pierce K.A."/>
            <person name="Xavier R.J."/>
            <person name="Alm E.J."/>
        </authorList>
    </citation>
    <scope>NUCLEOTIDE SEQUENCE [LARGE SCALE GENOMIC DNA]</scope>
    <source>
        <strain evidence="2 3">BIOML-A4</strain>
    </source>
</reference>
<evidence type="ECO:0000313" key="2">
    <source>
        <dbReference type="EMBL" id="MTS29368.1"/>
    </source>
</evidence>
<proteinExistence type="predicted"/>
<dbReference type="SUPFAM" id="SSF52540">
    <property type="entry name" value="P-loop containing nucleoside triphosphate hydrolases"/>
    <property type="match status" value="1"/>
</dbReference>
<comment type="caution">
    <text evidence="2">The sequence shown here is derived from an EMBL/GenBank/DDBJ whole genome shotgun (WGS) entry which is preliminary data.</text>
</comment>
<organism evidence="2 3">
    <name type="scientific">Ruthenibacterium lactatiformans</name>
    <dbReference type="NCBI Taxonomy" id="1550024"/>
    <lineage>
        <taxon>Bacteria</taxon>
        <taxon>Bacillati</taxon>
        <taxon>Bacillota</taxon>
        <taxon>Clostridia</taxon>
        <taxon>Eubacteriales</taxon>
        <taxon>Oscillospiraceae</taxon>
        <taxon>Ruthenibacterium</taxon>
    </lineage>
</organism>
<accession>A0A6L6LYH3</accession>
<dbReference type="Gene3D" id="3.40.50.300">
    <property type="entry name" value="P-loop containing nucleotide triphosphate hydrolases"/>
    <property type="match status" value="1"/>
</dbReference>
<dbReference type="AlphaFoldDB" id="A0A6L6LYH3"/>
<name>A0A6L6LYH3_9FIRM</name>
<dbReference type="PANTHER" id="PTHR30121:SF6">
    <property type="entry name" value="SLR6007 PROTEIN"/>
    <property type="match status" value="1"/>
</dbReference>
<dbReference type="InterPro" id="IPR027417">
    <property type="entry name" value="P-loop_NTPase"/>
</dbReference>
<dbReference type="InterPro" id="IPR051162">
    <property type="entry name" value="T4SS_component"/>
</dbReference>
<evidence type="ECO:0000313" key="3">
    <source>
        <dbReference type="Proteomes" id="UP000472755"/>
    </source>
</evidence>
<gene>
    <name evidence="2" type="ORF">GMD59_19160</name>
</gene>
<protein>
    <recommendedName>
        <fullName evidence="1">TraG P-loop domain-containing protein</fullName>
    </recommendedName>
</protein>
<dbReference type="NCBIfam" id="NF045971">
    <property type="entry name" value="conju_CD1110"/>
    <property type="match status" value="1"/>
</dbReference>
<feature type="domain" description="TraG P-loop" evidence="1">
    <location>
        <begin position="190"/>
        <end position="306"/>
    </location>
</feature>
<dbReference type="PANTHER" id="PTHR30121">
    <property type="entry name" value="UNCHARACTERIZED PROTEIN YJGR-RELATED"/>
    <property type="match status" value="1"/>
</dbReference>
<dbReference type="Proteomes" id="UP000472755">
    <property type="component" value="Unassembled WGS sequence"/>
</dbReference>
<dbReference type="EMBL" id="WMZU01000075">
    <property type="protein sequence ID" value="MTS29368.1"/>
    <property type="molecule type" value="Genomic_DNA"/>
</dbReference>
<dbReference type="Gene3D" id="1.10.8.730">
    <property type="match status" value="1"/>
</dbReference>
<dbReference type="Pfam" id="PF19044">
    <property type="entry name" value="P-loop_TraG"/>
    <property type="match status" value="1"/>
</dbReference>
<evidence type="ECO:0000259" key="1">
    <source>
        <dbReference type="Pfam" id="PF19044"/>
    </source>
</evidence>
<sequence>MSMSIASKFSWSAARKRDEMLEPYEWKRSRTVLRRESGSNPADLVDFGPLVKALGGEVLPVSPHSNIHLNALDIDRAYGEGKNPLVDKVKLILSVFEPLTENGLTAKQRSILDRCARLVYREHIRGGYRGAPPTLVDLRRVLLEQPEAEAHDLALASELYTTGSLNIFAHPTNVDTGARILCYDIRDLDEQLRPVGMVVTLDAIFNRVIRNWRQGKRTWILADEFYLLFRYSYSSEFFYRLFKRMRKYNAFITAVSQNVDEILRSDTARLMLANSELLVMLNQAATDREELAKLLNISENQLSYITNVPVGHGLIRCGGAIIPFENSFPKNTKLYQLMTTRPDELYTK</sequence>